<sequence>MKRNITVNDKMNEITVLYSSISYKYLCIFKYEKNNKVKLNNRIEKDMMDKIDNSNKINEMSLNYNNKNSIEVNLDNQIFCICNTLTNNTLDQIELHIIKKIQEVNIN</sequence>
<organism evidence="1 2">
    <name type="scientific">Entamoeba histolytica HM-1:IMSS-A</name>
    <dbReference type="NCBI Taxonomy" id="885318"/>
    <lineage>
        <taxon>Eukaryota</taxon>
        <taxon>Amoebozoa</taxon>
        <taxon>Evosea</taxon>
        <taxon>Archamoebae</taxon>
        <taxon>Mastigamoebida</taxon>
        <taxon>Entamoebidae</taxon>
        <taxon>Entamoeba</taxon>
    </lineage>
</organism>
<dbReference type="VEuPathDB" id="AmoebaDB:EHI7A_093060"/>
<accession>N9V6R0</accession>
<dbReference type="Proteomes" id="UP000013105">
    <property type="component" value="Unassembled WGS sequence"/>
</dbReference>
<reference evidence="1 2" key="1">
    <citation type="submission" date="2013-04" db="EMBL/GenBank/DDBJ databases">
        <authorList>
            <person name="Hannick L."/>
            <person name="Zafar N."/>
            <person name="Lorenzi H."/>
            <person name="Ali I.A."/>
            <person name="Petri W.P."/>
            <person name="Caler E."/>
        </authorList>
    </citation>
    <scope>NUCLEOTIDE SEQUENCE [LARGE SCALE GENOMIC DNA]</scope>
    <source>
        <strain evidence="1 2">HM-1:IMSS-A</strain>
    </source>
</reference>
<protein>
    <submittedName>
        <fullName evidence="1">Uncharacterized protein</fullName>
    </submittedName>
</protein>
<evidence type="ECO:0000313" key="1">
    <source>
        <dbReference type="EMBL" id="ENY64928.1"/>
    </source>
</evidence>
<dbReference type="AlphaFoldDB" id="N9V6R0"/>
<proteinExistence type="predicted"/>
<dbReference type="EMBL" id="KB823336">
    <property type="protein sequence ID" value="ENY64928.1"/>
    <property type="molecule type" value="Genomic_DNA"/>
</dbReference>
<gene>
    <name evidence="1" type="ORF">EHI7A_093060</name>
</gene>
<name>N9V6R0_ENTH1</name>
<evidence type="ECO:0000313" key="2">
    <source>
        <dbReference type="Proteomes" id="UP000013105"/>
    </source>
</evidence>